<feature type="domain" description="Tyrosine specific protein phosphatases" evidence="6">
    <location>
        <begin position="566"/>
        <end position="631"/>
    </location>
</feature>
<keyword evidence="8" id="KW-1185">Reference proteome</keyword>
<evidence type="ECO:0000256" key="1">
    <source>
        <dbReference type="ARBA" id="ARBA00008601"/>
    </source>
</evidence>
<dbReference type="GO" id="GO:0005737">
    <property type="term" value="C:cytoplasm"/>
    <property type="evidence" value="ECO:0007669"/>
    <property type="project" value="TreeGrafter"/>
</dbReference>
<keyword evidence="4" id="KW-0904">Protein phosphatase</keyword>
<evidence type="ECO:0000313" key="7">
    <source>
        <dbReference type="EMBL" id="GJJ11270.1"/>
    </source>
</evidence>
<accession>A0AAV5AEE8</accession>
<dbReference type="InterPro" id="IPR000387">
    <property type="entry name" value="Tyr_Pase_dom"/>
</dbReference>
<dbReference type="SMART" id="SM00404">
    <property type="entry name" value="PTPc_motif"/>
    <property type="match status" value="1"/>
</dbReference>
<proteinExistence type="inferred from homology"/>
<keyword evidence="3" id="KW-0378">Hydrolase</keyword>
<dbReference type="Gene3D" id="3.90.190.10">
    <property type="entry name" value="Protein tyrosine phosphatase superfamily"/>
    <property type="match status" value="1"/>
</dbReference>
<dbReference type="Pfam" id="PF00782">
    <property type="entry name" value="DSPc"/>
    <property type="match status" value="1"/>
</dbReference>
<feature type="domain" description="Tyrosine-protein phosphatase" evidence="5">
    <location>
        <begin position="505"/>
        <end position="649"/>
    </location>
</feature>
<dbReference type="PANTHER" id="PTHR10159:SF511">
    <property type="entry name" value="DUAL SPECIFICITY PROTEIN PHOSPHATASE 1"/>
    <property type="match status" value="1"/>
</dbReference>
<dbReference type="SUPFAM" id="SSF52799">
    <property type="entry name" value="(Phosphotyrosine protein) phosphatases II"/>
    <property type="match status" value="1"/>
</dbReference>
<dbReference type="PROSITE" id="PS50054">
    <property type="entry name" value="TYR_PHOSPHATASE_DUAL"/>
    <property type="match status" value="1"/>
</dbReference>
<dbReference type="PROSITE" id="PS00383">
    <property type="entry name" value="TYR_PHOSPHATASE_1"/>
    <property type="match status" value="1"/>
</dbReference>
<sequence length="687" mass="75497">MLGRPPTQTFAGFQWLFPSLERPVDTLETGRHWAARFMRDCTSEVLQTVLGIKPVTYASILRLDKKIRDYPEMEVPDNDQTHVEDVGFGRKIQRSFLGIVREVTSLFLHRRCFALALRDHPEDPLRSPFGPSVLACYRSATKFIDKLSSVNHSDMSYRVWFLWPNAFIATVILGSIVARSPGCSLAASAFLELEKAASLWEKAPDYVCRPRVKSKLEHLKQKACMAFAQHHARRDPLNTTPSGVEVSDEIIELGGGCSRIISHKGVEISRDIGDNNTTANSILSSQISPPVDLVNLSPSTVTTACPSDSPFATPSSSNAVLHSINQNYPNLPLQQSYLGSSVEGSDTLSPFNSRTPPLAYTNNPGELSGYQSPLEFPSPSQLPQYFNDVFGALGSPMNGDIAMTAEEDILKRLCLVSETWQTTMDTNYNRAFASGKHLEPKTTSRELGLAPQWCAIGIEWRQIWGDFECIKTGSDPELWRGEDFLHFMPKRQKPQTGGGVAGSDSVSLILPQGLYLGPCSAASSQSFLKNNLISDVLSVGATPARMIEGVTYHRLSLNDDTSSPITKVVNSACQIIDGVLKSKKGKGKILVHCSAGISRSPTLVTAYLMKVHGMSLRSALGHVIRARNQVLPNPGFIEQLKELEMELFGTQSLDVEGLPTKKEDRLALFDTVVVDDEPLDVSEKDAT</sequence>
<name>A0AAV5AEE8_9AGAM</name>
<dbReference type="InterPro" id="IPR029021">
    <property type="entry name" value="Prot-tyrosine_phosphatase-like"/>
</dbReference>
<dbReference type="CDD" id="cd12148">
    <property type="entry name" value="fungal_TF_MHR"/>
    <property type="match status" value="1"/>
</dbReference>
<comment type="caution">
    <text evidence="7">The sequence shown here is derived from an EMBL/GenBank/DDBJ whole genome shotgun (WGS) entry which is preliminary data.</text>
</comment>
<dbReference type="InterPro" id="IPR000340">
    <property type="entry name" value="Dual-sp_phosphatase_cat-dom"/>
</dbReference>
<protein>
    <recommendedName>
        <fullName evidence="2">protein-tyrosine-phosphatase</fullName>
        <ecNumber evidence="2">3.1.3.48</ecNumber>
    </recommendedName>
</protein>
<dbReference type="InterPro" id="IPR003595">
    <property type="entry name" value="Tyr_Pase_cat"/>
</dbReference>
<evidence type="ECO:0000259" key="5">
    <source>
        <dbReference type="PROSITE" id="PS50054"/>
    </source>
</evidence>
<gene>
    <name evidence="7" type="ORF">Clacol_005502</name>
</gene>
<dbReference type="CDD" id="cd14498">
    <property type="entry name" value="DSP"/>
    <property type="match status" value="1"/>
</dbReference>
<dbReference type="GO" id="GO:0043409">
    <property type="term" value="P:negative regulation of MAPK cascade"/>
    <property type="evidence" value="ECO:0007669"/>
    <property type="project" value="TreeGrafter"/>
</dbReference>
<evidence type="ECO:0000256" key="2">
    <source>
        <dbReference type="ARBA" id="ARBA00013064"/>
    </source>
</evidence>
<dbReference type="EC" id="3.1.3.48" evidence="2"/>
<dbReference type="SMART" id="SM00195">
    <property type="entry name" value="DSPc"/>
    <property type="match status" value="1"/>
</dbReference>
<dbReference type="EMBL" id="BPWL01000006">
    <property type="protein sequence ID" value="GJJ11270.1"/>
    <property type="molecule type" value="Genomic_DNA"/>
</dbReference>
<dbReference type="GO" id="GO:0033550">
    <property type="term" value="F:MAP kinase tyrosine phosphatase activity"/>
    <property type="evidence" value="ECO:0007669"/>
    <property type="project" value="TreeGrafter"/>
</dbReference>
<dbReference type="GO" id="GO:0008330">
    <property type="term" value="F:protein tyrosine/threonine phosphatase activity"/>
    <property type="evidence" value="ECO:0007669"/>
    <property type="project" value="TreeGrafter"/>
</dbReference>
<dbReference type="AlphaFoldDB" id="A0AAV5AEE8"/>
<dbReference type="PANTHER" id="PTHR10159">
    <property type="entry name" value="DUAL SPECIFICITY PROTEIN PHOSPHATASE"/>
    <property type="match status" value="1"/>
</dbReference>
<dbReference type="InterPro" id="IPR016130">
    <property type="entry name" value="Tyr_Pase_AS"/>
</dbReference>
<organism evidence="7 8">
    <name type="scientific">Clathrus columnatus</name>
    <dbReference type="NCBI Taxonomy" id="1419009"/>
    <lineage>
        <taxon>Eukaryota</taxon>
        <taxon>Fungi</taxon>
        <taxon>Dikarya</taxon>
        <taxon>Basidiomycota</taxon>
        <taxon>Agaricomycotina</taxon>
        <taxon>Agaricomycetes</taxon>
        <taxon>Phallomycetidae</taxon>
        <taxon>Phallales</taxon>
        <taxon>Clathraceae</taxon>
        <taxon>Clathrus</taxon>
    </lineage>
</organism>
<evidence type="ECO:0000256" key="3">
    <source>
        <dbReference type="ARBA" id="ARBA00022801"/>
    </source>
</evidence>
<dbReference type="Proteomes" id="UP001050691">
    <property type="component" value="Unassembled WGS sequence"/>
</dbReference>
<reference evidence="7" key="1">
    <citation type="submission" date="2021-10" db="EMBL/GenBank/DDBJ databases">
        <title>De novo Genome Assembly of Clathrus columnatus (Basidiomycota, Fungi) Using Illumina and Nanopore Sequence Data.</title>
        <authorList>
            <person name="Ogiso-Tanaka E."/>
            <person name="Itagaki H."/>
            <person name="Hosoya T."/>
            <person name="Hosaka K."/>
        </authorList>
    </citation>
    <scope>NUCLEOTIDE SEQUENCE</scope>
    <source>
        <strain evidence="7">MO-923</strain>
    </source>
</reference>
<dbReference type="PROSITE" id="PS50056">
    <property type="entry name" value="TYR_PHOSPHATASE_2"/>
    <property type="match status" value="1"/>
</dbReference>
<evidence type="ECO:0000259" key="6">
    <source>
        <dbReference type="PROSITE" id="PS50056"/>
    </source>
</evidence>
<comment type="similarity">
    <text evidence="1">Belongs to the protein-tyrosine phosphatase family. Non-receptor class dual specificity subfamily.</text>
</comment>
<dbReference type="InterPro" id="IPR020422">
    <property type="entry name" value="TYR_PHOSPHATASE_DUAL_dom"/>
</dbReference>
<dbReference type="GO" id="GO:0017017">
    <property type="term" value="F:MAP kinase tyrosine/serine/threonine phosphatase activity"/>
    <property type="evidence" value="ECO:0007669"/>
    <property type="project" value="TreeGrafter"/>
</dbReference>
<evidence type="ECO:0000313" key="8">
    <source>
        <dbReference type="Proteomes" id="UP001050691"/>
    </source>
</evidence>
<evidence type="ECO:0000256" key="4">
    <source>
        <dbReference type="ARBA" id="ARBA00022912"/>
    </source>
</evidence>